<dbReference type="HOGENOM" id="CLU_2400817_0_0_1"/>
<dbReference type="EMBL" id="KI281389">
    <property type="protein sequence ID" value="ESA16041.1"/>
    <property type="molecule type" value="Genomic_DNA"/>
</dbReference>
<protein>
    <submittedName>
        <fullName evidence="1">Uncharacterized protein</fullName>
    </submittedName>
</protein>
<dbReference type="VEuPathDB" id="FungiDB:RhiirFUN_001944"/>
<sequence>MSTNSSQQDQFADNTNQQVNNSEAIKMIKQLVVPQITNNSQANTFFNGTKFHDKNDIESLILPAGWKGREFKEENKKNPLSKENVKSVIKLGS</sequence>
<organism evidence="1">
    <name type="scientific">Rhizophagus irregularis (strain DAOM 181602 / DAOM 197198 / MUCL 43194)</name>
    <name type="common">Arbuscular mycorrhizal fungus</name>
    <name type="synonym">Glomus intraradices</name>
    <dbReference type="NCBI Taxonomy" id="747089"/>
    <lineage>
        <taxon>Eukaryota</taxon>
        <taxon>Fungi</taxon>
        <taxon>Fungi incertae sedis</taxon>
        <taxon>Mucoromycota</taxon>
        <taxon>Glomeromycotina</taxon>
        <taxon>Glomeromycetes</taxon>
        <taxon>Glomerales</taxon>
        <taxon>Glomeraceae</taxon>
        <taxon>Rhizophagus</taxon>
    </lineage>
</organism>
<name>U9UKD0_RHIID</name>
<reference evidence="1" key="1">
    <citation type="submission" date="2013-07" db="EMBL/GenBank/DDBJ databases">
        <title>The genome of an arbuscular mycorrhizal fungus provides insights into the evolution of the oldest plant symbiosis.</title>
        <authorList>
            <consortium name="DOE Joint Genome Institute"/>
            <person name="Tisserant E."/>
            <person name="Malbreil M."/>
            <person name="Kuo A."/>
            <person name="Kohler A."/>
            <person name="Symeonidi A."/>
            <person name="Balestrini R."/>
            <person name="Charron P."/>
            <person name="Duensing N."/>
            <person name="Frei-dit-Frey N."/>
            <person name="Gianinazzi-Pearson V."/>
            <person name="Gilbert B."/>
            <person name="Handa Y."/>
            <person name="Hijri M."/>
            <person name="Kaul R."/>
            <person name="Kawaguchi M."/>
            <person name="Krajinski F."/>
            <person name="Lammers P."/>
            <person name="Lapierre D."/>
            <person name="Masclaux F.G."/>
            <person name="Murat C."/>
            <person name="Morin E."/>
            <person name="Ndikumana S."/>
            <person name="Pagni M."/>
            <person name="Petitpierre D."/>
            <person name="Requena N."/>
            <person name="Rosikiewicz P."/>
            <person name="Riley R."/>
            <person name="Saito K."/>
            <person name="San Clemente H."/>
            <person name="Shapiro H."/>
            <person name="van Tuinen D."/>
            <person name="Becard G."/>
            <person name="Bonfante P."/>
            <person name="Paszkowski U."/>
            <person name="Shachar-Hill Y."/>
            <person name="Young J.P."/>
            <person name="Sanders I.R."/>
            <person name="Henrissat B."/>
            <person name="Rensing S.A."/>
            <person name="Grigoriev I.V."/>
            <person name="Corradi N."/>
            <person name="Roux C."/>
            <person name="Martin F."/>
        </authorList>
    </citation>
    <scope>NUCLEOTIDE SEQUENCE</scope>
    <source>
        <strain evidence="1">DAOM 197198</strain>
    </source>
</reference>
<accession>U9UKD0</accession>
<dbReference type="AlphaFoldDB" id="U9UKD0"/>
<proteinExistence type="predicted"/>
<evidence type="ECO:0000313" key="1">
    <source>
        <dbReference type="EMBL" id="ESA16041.1"/>
    </source>
</evidence>
<gene>
    <name evidence="1" type="ORF">GLOINDRAFT_23227</name>
</gene>